<evidence type="ECO:0000256" key="3">
    <source>
        <dbReference type="ARBA" id="ARBA00022692"/>
    </source>
</evidence>
<protein>
    <recommendedName>
        <fullName evidence="11">Cytochrome P450</fullName>
    </recommendedName>
</protein>
<dbReference type="Gene3D" id="1.10.630.10">
    <property type="entry name" value="Cytochrome P450"/>
    <property type="match status" value="1"/>
</dbReference>
<feature type="binding site" description="axial binding residue" evidence="7">
    <location>
        <position position="173"/>
    </location>
    <ligand>
        <name>heme</name>
        <dbReference type="ChEBI" id="CHEBI:30413"/>
    </ligand>
    <ligandPart>
        <name>Fe</name>
        <dbReference type="ChEBI" id="CHEBI:18248"/>
    </ligandPart>
</feature>
<accession>A0A565AP40</accession>
<dbReference type="InterPro" id="IPR001128">
    <property type="entry name" value="Cyt_P450"/>
</dbReference>
<dbReference type="AlphaFoldDB" id="A0A565AP40"/>
<keyword evidence="7 8" id="KW-0349">Heme</keyword>
<organism evidence="9 10">
    <name type="scientific">Arabis nemorensis</name>
    <dbReference type="NCBI Taxonomy" id="586526"/>
    <lineage>
        <taxon>Eukaryota</taxon>
        <taxon>Viridiplantae</taxon>
        <taxon>Streptophyta</taxon>
        <taxon>Embryophyta</taxon>
        <taxon>Tracheophyta</taxon>
        <taxon>Spermatophyta</taxon>
        <taxon>Magnoliopsida</taxon>
        <taxon>eudicotyledons</taxon>
        <taxon>Gunneridae</taxon>
        <taxon>Pentapetalae</taxon>
        <taxon>rosids</taxon>
        <taxon>malvids</taxon>
        <taxon>Brassicales</taxon>
        <taxon>Brassicaceae</taxon>
        <taxon>Arabideae</taxon>
        <taxon>Arabis</taxon>
    </lineage>
</organism>
<name>A0A565AP40_9BRAS</name>
<evidence type="ECO:0000256" key="1">
    <source>
        <dbReference type="ARBA" id="ARBA00004167"/>
    </source>
</evidence>
<dbReference type="PRINTS" id="PR00385">
    <property type="entry name" value="P450"/>
</dbReference>
<evidence type="ECO:0000256" key="2">
    <source>
        <dbReference type="ARBA" id="ARBA00010617"/>
    </source>
</evidence>
<evidence type="ECO:0000256" key="6">
    <source>
        <dbReference type="ARBA" id="ARBA00023136"/>
    </source>
</evidence>
<keyword evidence="10" id="KW-1185">Reference proteome</keyword>
<dbReference type="PRINTS" id="PR00463">
    <property type="entry name" value="EP450I"/>
</dbReference>
<dbReference type="SUPFAM" id="SSF48264">
    <property type="entry name" value="Cytochrome P450"/>
    <property type="match status" value="1"/>
</dbReference>
<keyword evidence="7 8" id="KW-0408">Iron</keyword>
<dbReference type="Pfam" id="PF00067">
    <property type="entry name" value="p450"/>
    <property type="match status" value="1"/>
</dbReference>
<comment type="subcellular location">
    <subcellularLocation>
        <location evidence="1">Membrane</location>
        <topology evidence="1">Single-pass membrane protein</topology>
    </subcellularLocation>
</comment>
<keyword evidence="4" id="KW-1133">Transmembrane helix</keyword>
<dbReference type="InterPro" id="IPR036396">
    <property type="entry name" value="Cyt_P450_sf"/>
</dbReference>
<dbReference type="GO" id="GO:0005506">
    <property type="term" value="F:iron ion binding"/>
    <property type="evidence" value="ECO:0007669"/>
    <property type="project" value="InterPro"/>
</dbReference>
<comment type="cofactor">
    <cofactor evidence="7">
        <name>heme</name>
        <dbReference type="ChEBI" id="CHEBI:30413"/>
    </cofactor>
</comment>
<evidence type="ECO:0000313" key="10">
    <source>
        <dbReference type="Proteomes" id="UP000489600"/>
    </source>
</evidence>
<gene>
    <name evidence="9" type="ORF">ANE_LOCUS1621</name>
</gene>
<dbReference type="PROSITE" id="PS00086">
    <property type="entry name" value="CYTOCHROME_P450"/>
    <property type="match status" value="1"/>
</dbReference>
<keyword evidence="8" id="KW-0503">Monooxygenase</keyword>
<dbReference type="GO" id="GO:0020037">
    <property type="term" value="F:heme binding"/>
    <property type="evidence" value="ECO:0007669"/>
    <property type="project" value="InterPro"/>
</dbReference>
<sequence length="223" mass="25470">MVDLMKKPEKDGEDSFKLNTDHIKGMISDILLAGIGTSVDTIIWTMTELIRNPNVMKKVQDEIRSTLGDKKERIAEEDLTNLHYLKLVVNETLRLHPPFPLFLPRETLTQVKIQGYDIPAKTPIMINVYALARDPKHWTNPDDFNPDRFVDSSIDYKGLNFELLPFGSGRRICPGMGLGITLAELGLLTMLYFFDWGLPEKQEADKIITDNEVSLDLFQVVRH</sequence>
<dbReference type="InterPro" id="IPR002401">
    <property type="entry name" value="Cyt_P450_E_grp-I"/>
</dbReference>
<dbReference type="InterPro" id="IPR050193">
    <property type="entry name" value="Cytochrome_P450_71"/>
</dbReference>
<evidence type="ECO:0000256" key="8">
    <source>
        <dbReference type="RuleBase" id="RU000461"/>
    </source>
</evidence>
<dbReference type="OrthoDB" id="1055148at2759"/>
<comment type="caution">
    <text evidence="9">The sequence shown here is derived from an EMBL/GenBank/DDBJ whole genome shotgun (WGS) entry which is preliminary data.</text>
</comment>
<keyword evidence="5 8" id="KW-0560">Oxidoreductase</keyword>
<evidence type="ECO:0008006" key="11">
    <source>
        <dbReference type="Google" id="ProtNLM"/>
    </source>
</evidence>
<proteinExistence type="inferred from homology"/>
<dbReference type="PANTHER" id="PTHR47956:SF5">
    <property type="entry name" value="CYTOCHROME P450 71B25-RELATED"/>
    <property type="match status" value="1"/>
</dbReference>
<dbReference type="EMBL" id="CABITT030000001">
    <property type="protein sequence ID" value="VVA91176.1"/>
    <property type="molecule type" value="Genomic_DNA"/>
</dbReference>
<dbReference type="Proteomes" id="UP000489600">
    <property type="component" value="Unassembled WGS sequence"/>
</dbReference>
<comment type="similarity">
    <text evidence="2 8">Belongs to the cytochrome P450 family.</text>
</comment>
<dbReference type="InterPro" id="IPR017972">
    <property type="entry name" value="Cyt_P450_CS"/>
</dbReference>
<dbReference type="GO" id="GO:0016020">
    <property type="term" value="C:membrane"/>
    <property type="evidence" value="ECO:0007669"/>
    <property type="project" value="UniProtKB-SubCell"/>
</dbReference>
<evidence type="ECO:0000313" key="9">
    <source>
        <dbReference type="EMBL" id="VVA91176.1"/>
    </source>
</evidence>
<reference evidence="9" key="1">
    <citation type="submission" date="2019-07" db="EMBL/GenBank/DDBJ databases">
        <authorList>
            <person name="Dittberner H."/>
        </authorList>
    </citation>
    <scope>NUCLEOTIDE SEQUENCE [LARGE SCALE GENOMIC DNA]</scope>
</reference>
<dbReference type="GO" id="GO:0016705">
    <property type="term" value="F:oxidoreductase activity, acting on paired donors, with incorporation or reduction of molecular oxygen"/>
    <property type="evidence" value="ECO:0007669"/>
    <property type="project" value="InterPro"/>
</dbReference>
<keyword evidence="6" id="KW-0472">Membrane</keyword>
<keyword evidence="3" id="KW-0812">Transmembrane</keyword>
<keyword evidence="7 8" id="KW-0479">Metal-binding</keyword>
<dbReference type="GO" id="GO:0004497">
    <property type="term" value="F:monooxygenase activity"/>
    <property type="evidence" value="ECO:0007669"/>
    <property type="project" value="UniProtKB-KW"/>
</dbReference>
<evidence type="ECO:0000256" key="5">
    <source>
        <dbReference type="ARBA" id="ARBA00023002"/>
    </source>
</evidence>
<evidence type="ECO:0000256" key="4">
    <source>
        <dbReference type="ARBA" id="ARBA00022989"/>
    </source>
</evidence>
<evidence type="ECO:0000256" key="7">
    <source>
        <dbReference type="PIRSR" id="PIRSR602401-1"/>
    </source>
</evidence>
<dbReference type="PANTHER" id="PTHR47956">
    <property type="entry name" value="CYTOCHROME P450 71B11-RELATED"/>
    <property type="match status" value="1"/>
</dbReference>